<evidence type="ECO:0000256" key="1">
    <source>
        <dbReference type="SAM" id="MobiDB-lite"/>
    </source>
</evidence>
<comment type="caution">
    <text evidence="2">The sequence shown here is derived from an EMBL/GenBank/DDBJ whole genome shotgun (WGS) entry which is preliminary data.</text>
</comment>
<dbReference type="OrthoDB" id="8247076at2"/>
<dbReference type="RefSeq" id="WP_148751368.1">
    <property type="nucleotide sequence ID" value="NZ_VSSR01000021.1"/>
</dbReference>
<keyword evidence="3" id="KW-1185">Reference proteome</keyword>
<dbReference type="AlphaFoldDB" id="A0A5S4WRZ0"/>
<evidence type="ECO:0000313" key="3">
    <source>
        <dbReference type="Proteomes" id="UP000324853"/>
    </source>
</evidence>
<sequence length="69" mass="7601">MEQEFYQGLAQRVRVIAEKADPFTRRRLLDLAKRYDAKGGTARSAATERPLPVPRTTPPASVFSGPGEA</sequence>
<reference evidence="2 3" key="1">
    <citation type="submission" date="2019-08" db="EMBL/GenBank/DDBJ databases">
        <title>Bradyrhizobium hipponensis sp. nov., a rhizobium isolated from a Lupinus angustifolius root nodule in Tunisia.</title>
        <authorList>
            <person name="Off K."/>
            <person name="Rejili M."/>
            <person name="Mars M."/>
            <person name="Brachmann A."/>
            <person name="Marin M."/>
        </authorList>
    </citation>
    <scope>NUCLEOTIDE SEQUENCE [LARGE SCALE GENOMIC DNA]</scope>
    <source>
        <strain evidence="2 3">CTAW11</strain>
    </source>
</reference>
<gene>
    <name evidence="2" type="ORF">FXB38_13665</name>
</gene>
<feature type="region of interest" description="Disordered" evidence="1">
    <location>
        <begin position="37"/>
        <end position="69"/>
    </location>
</feature>
<name>A0A5S4WRZ0_9BRAD</name>
<protein>
    <submittedName>
        <fullName evidence="2">Uncharacterized protein</fullName>
    </submittedName>
</protein>
<proteinExistence type="predicted"/>
<dbReference type="Proteomes" id="UP000324853">
    <property type="component" value="Unassembled WGS sequence"/>
</dbReference>
<organism evidence="2 3">
    <name type="scientific">Bradyrhizobium cytisi</name>
    <dbReference type="NCBI Taxonomy" id="515489"/>
    <lineage>
        <taxon>Bacteria</taxon>
        <taxon>Pseudomonadati</taxon>
        <taxon>Pseudomonadota</taxon>
        <taxon>Alphaproteobacteria</taxon>
        <taxon>Hyphomicrobiales</taxon>
        <taxon>Nitrobacteraceae</taxon>
        <taxon>Bradyrhizobium</taxon>
    </lineage>
</organism>
<dbReference type="EMBL" id="VSSR01000021">
    <property type="protein sequence ID" value="TYL84718.1"/>
    <property type="molecule type" value="Genomic_DNA"/>
</dbReference>
<accession>A0A5S4WRZ0</accession>
<evidence type="ECO:0000313" key="2">
    <source>
        <dbReference type="EMBL" id="TYL84718.1"/>
    </source>
</evidence>